<name>G2H1Q7_9ENTR</name>
<dbReference type="RefSeq" id="WP_006707636.1">
    <property type="nucleotide sequence ID" value="NZ_AGCA01000466.1"/>
</dbReference>
<reference evidence="1 2" key="1">
    <citation type="journal article" date="2012" name="Genome Res.">
        <title>Genomic basis of endosymbiont-conferred protection against an insect parasitoid.</title>
        <authorList>
            <person name="Hansen A.K."/>
            <person name="Vorburger C."/>
            <person name="Moran N.A."/>
        </authorList>
    </citation>
    <scope>NUCLEOTIDE SEQUENCE [LARGE SCALE GENOMIC DNA]</scope>
    <source>
        <strain evidence="2">R5.15</strain>
    </source>
</reference>
<accession>G2H1Q7</accession>
<keyword evidence="2" id="KW-1185">Reference proteome</keyword>
<protein>
    <submittedName>
        <fullName evidence="1">Uncharacterized protein</fullName>
    </submittedName>
</protein>
<sequence>MTAGIMNNRLDSIVECNPQVLKGTIANLGLEDEFPAVSPLSNQSPIQENKASHLERSFELSKQKIKELGDIFTEVDRKPASELTNQYF</sequence>
<gene>
    <name evidence="1" type="ORF">Rin_00020010</name>
</gene>
<dbReference type="AlphaFoldDB" id="G2H1Q7"/>
<organism evidence="1 2">
    <name type="scientific">Candidatus Regiella insecticola 5.15</name>
    <dbReference type="NCBI Taxonomy" id="1005043"/>
    <lineage>
        <taxon>Bacteria</taxon>
        <taxon>Pseudomonadati</taxon>
        <taxon>Pseudomonadota</taxon>
        <taxon>Gammaproteobacteria</taxon>
        <taxon>Enterobacterales</taxon>
        <taxon>Enterobacteriaceae</taxon>
        <taxon>aphid secondary symbionts</taxon>
        <taxon>Candidatus Regiella</taxon>
    </lineage>
</organism>
<proteinExistence type="predicted"/>
<comment type="caution">
    <text evidence="1">The sequence shown here is derived from an EMBL/GenBank/DDBJ whole genome shotgun (WGS) entry which is preliminary data.</text>
</comment>
<dbReference type="Proteomes" id="UP000004116">
    <property type="component" value="Unassembled WGS sequence"/>
</dbReference>
<evidence type="ECO:0000313" key="2">
    <source>
        <dbReference type="Proteomes" id="UP000004116"/>
    </source>
</evidence>
<evidence type="ECO:0000313" key="1">
    <source>
        <dbReference type="EMBL" id="EGY28073.1"/>
    </source>
</evidence>
<dbReference type="EMBL" id="AGCA01000466">
    <property type="protein sequence ID" value="EGY28073.1"/>
    <property type="molecule type" value="Genomic_DNA"/>
</dbReference>